<protein>
    <submittedName>
        <fullName evidence="1">7595_t:CDS:1</fullName>
    </submittedName>
</protein>
<dbReference type="EMBL" id="CAJVPU010022548">
    <property type="protein sequence ID" value="CAG8686093.1"/>
    <property type="molecule type" value="Genomic_DNA"/>
</dbReference>
<comment type="caution">
    <text evidence="1">The sequence shown here is derived from an EMBL/GenBank/DDBJ whole genome shotgun (WGS) entry which is preliminary data.</text>
</comment>
<feature type="non-terminal residue" evidence="1">
    <location>
        <position position="1"/>
    </location>
</feature>
<feature type="non-terminal residue" evidence="1">
    <location>
        <position position="228"/>
    </location>
</feature>
<organism evidence="1 2">
    <name type="scientific">Dentiscutata heterogama</name>
    <dbReference type="NCBI Taxonomy" id="1316150"/>
    <lineage>
        <taxon>Eukaryota</taxon>
        <taxon>Fungi</taxon>
        <taxon>Fungi incertae sedis</taxon>
        <taxon>Mucoromycota</taxon>
        <taxon>Glomeromycotina</taxon>
        <taxon>Glomeromycetes</taxon>
        <taxon>Diversisporales</taxon>
        <taxon>Gigasporaceae</taxon>
        <taxon>Dentiscutata</taxon>
    </lineage>
</organism>
<evidence type="ECO:0000313" key="2">
    <source>
        <dbReference type="Proteomes" id="UP000789702"/>
    </source>
</evidence>
<proteinExistence type="predicted"/>
<accession>A0ACA9P0U1</accession>
<gene>
    <name evidence="1" type="ORF">DHETER_LOCUS10917</name>
</gene>
<reference evidence="1" key="1">
    <citation type="submission" date="2021-06" db="EMBL/GenBank/DDBJ databases">
        <authorList>
            <person name="Kallberg Y."/>
            <person name="Tangrot J."/>
            <person name="Rosling A."/>
        </authorList>
    </citation>
    <scope>NUCLEOTIDE SEQUENCE</scope>
    <source>
        <strain evidence="1">IL203A</strain>
    </source>
</reference>
<dbReference type="Proteomes" id="UP000789702">
    <property type="component" value="Unassembled WGS sequence"/>
</dbReference>
<keyword evidence="2" id="KW-1185">Reference proteome</keyword>
<name>A0ACA9P0U1_9GLOM</name>
<evidence type="ECO:0000313" key="1">
    <source>
        <dbReference type="EMBL" id="CAG8686093.1"/>
    </source>
</evidence>
<sequence length="228" mass="25685">DRSKNEKKADIESELSSNSGTSSITTEWVSKLEKNGIVLGEVIVYELPLQAHEICICEISHLMIKQCLPVKRTGATIYSLGATRTRAKGFCKEPDGSFRPKKSAVDSPNGGDGLNAPWPNIVLELYYDGENQVPSRMKVWHYCVSGPYVQQKLKPKNKFEFGTHNAKGDPLNYQEGTCLIKIPLDCLYHDLEPSIQVPRHILTDPIILDFFYVRQAILESYSYKFGET</sequence>